<evidence type="ECO:0000256" key="1">
    <source>
        <dbReference type="PROSITE-ProRule" id="PRU00175"/>
    </source>
</evidence>
<keyword evidence="1" id="KW-0863">Zinc-finger</keyword>
<dbReference type="Gene3D" id="3.30.40.10">
    <property type="entry name" value="Zinc/RING finger domain, C3HC4 (zinc finger)"/>
    <property type="match status" value="1"/>
</dbReference>
<dbReference type="FunFam" id="3.30.40.10:FF:000914">
    <property type="entry name" value="RWD domain-containing protein"/>
    <property type="match status" value="1"/>
</dbReference>
<feature type="domain" description="RWD" evidence="4">
    <location>
        <begin position="35"/>
        <end position="141"/>
    </location>
</feature>
<accession>A0A7N0UR01</accession>
<dbReference type="InterPro" id="IPR039133">
    <property type="entry name" value="RNF25"/>
</dbReference>
<evidence type="ECO:0000313" key="6">
    <source>
        <dbReference type="Proteomes" id="UP000594263"/>
    </source>
</evidence>
<dbReference type="Gramene" id="Kaladp0079s0055.1.v1.1">
    <property type="protein sequence ID" value="Kaladp0079s0055.1.v1.1"/>
    <property type="gene ID" value="Kaladp0079s0055.v1.1"/>
</dbReference>
<dbReference type="GO" id="GO:0061630">
    <property type="term" value="F:ubiquitin protein ligase activity"/>
    <property type="evidence" value="ECO:0007669"/>
    <property type="project" value="InterPro"/>
</dbReference>
<dbReference type="SUPFAM" id="SSF54495">
    <property type="entry name" value="UBC-like"/>
    <property type="match status" value="1"/>
</dbReference>
<dbReference type="InterPro" id="IPR006575">
    <property type="entry name" value="RWD_dom"/>
</dbReference>
<dbReference type="OMA" id="YQHHNRR"/>
<protein>
    <recommendedName>
        <fullName evidence="7">E3 ubiquitin-protein ligase RNF25</fullName>
    </recommendedName>
</protein>
<organism evidence="5 6">
    <name type="scientific">Kalanchoe fedtschenkoi</name>
    <name type="common">Lavender scallops</name>
    <name type="synonym">South American air plant</name>
    <dbReference type="NCBI Taxonomy" id="63787"/>
    <lineage>
        <taxon>Eukaryota</taxon>
        <taxon>Viridiplantae</taxon>
        <taxon>Streptophyta</taxon>
        <taxon>Embryophyta</taxon>
        <taxon>Tracheophyta</taxon>
        <taxon>Spermatophyta</taxon>
        <taxon>Magnoliopsida</taxon>
        <taxon>eudicotyledons</taxon>
        <taxon>Gunneridae</taxon>
        <taxon>Pentapetalae</taxon>
        <taxon>Saxifragales</taxon>
        <taxon>Crassulaceae</taxon>
        <taxon>Kalanchoe</taxon>
    </lineage>
</organism>
<dbReference type="Pfam" id="PF05773">
    <property type="entry name" value="RWD"/>
    <property type="match status" value="1"/>
</dbReference>
<dbReference type="CDD" id="cd23818">
    <property type="entry name" value="RWD_RNF25"/>
    <property type="match status" value="1"/>
</dbReference>
<feature type="compositionally biased region" description="Basic residues" evidence="2">
    <location>
        <begin position="345"/>
        <end position="360"/>
    </location>
</feature>
<evidence type="ECO:0000259" key="4">
    <source>
        <dbReference type="PROSITE" id="PS50908"/>
    </source>
</evidence>
<dbReference type="SMART" id="SM00184">
    <property type="entry name" value="RING"/>
    <property type="match status" value="1"/>
</dbReference>
<dbReference type="GO" id="GO:0016567">
    <property type="term" value="P:protein ubiquitination"/>
    <property type="evidence" value="ECO:0007669"/>
    <property type="project" value="TreeGrafter"/>
</dbReference>
<keyword evidence="1" id="KW-0862">Zinc</keyword>
<proteinExistence type="predicted"/>
<dbReference type="PANTHER" id="PTHR13198">
    <property type="entry name" value="RING FINGER PROTEIN 25"/>
    <property type="match status" value="1"/>
</dbReference>
<dbReference type="SMART" id="SM00591">
    <property type="entry name" value="RWD"/>
    <property type="match status" value="1"/>
</dbReference>
<dbReference type="GO" id="GO:0005634">
    <property type="term" value="C:nucleus"/>
    <property type="evidence" value="ECO:0007669"/>
    <property type="project" value="TreeGrafter"/>
</dbReference>
<dbReference type="SUPFAM" id="SSF57850">
    <property type="entry name" value="RING/U-box"/>
    <property type="match status" value="1"/>
</dbReference>
<dbReference type="PANTHER" id="PTHR13198:SF4">
    <property type="entry name" value="E3 UBIQUITIN-PROTEIN LIGASE RNF25"/>
    <property type="match status" value="1"/>
</dbReference>
<dbReference type="InterPro" id="IPR001841">
    <property type="entry name" value="Znf_RING"/>
</dbReference>
<keyword evidence="1" id="KW-0479">Metal-binding</keyword>
<dbReference type="AlphaFoldDB" id="A0A7N0UR01"/>
<reference evidence="5" key="1">
    <citation type="submission" date="2021-01" db="UniProtKB">
        <authorList>
            <consortium name="EnsemblPlants"/>
        </authorList>
    </citation>
    <scope>IDENTIFICATION</scope>
</reference>
<dbReference type="GO" id="GO:0008270">
    <property type="term" value="F:zinc ion binding"/>
    <property type="evidence" value="ECO:0007669"/>
    <property type="project" value="UniProtKB-KW"/>
</dbReference>
<feature type="domain" description="RING-type" evidence="3">
    <location>
        <begin position="148"/>
        <end position="221"/>
    </location>
</feature>
<dbReference type="Proteomes" id="UP000594263">
    <property type="component" value="Unplaced"/>
</dbReference>
<dbReference type="InterPro" id="IPR016135">
    <property type="entry name" value="UBQ-conjugating_enzyme/RWD"/>
</dbReference>
<name>A0A7N0UR01_KALFE</name>
<feature type="region of interest" description="Disordered" evidence="2">
    <location>
        <begin position="306"/>
        <end position="377"/>
    </location>
</feature>
<evidence type="ECO:0000256" key="2">
    <source>
        <dbReference type="SAM" id="MobiDB-lite"/>
    </source>
</evidence>
<keyword evidence="6" id="KW-1185">Reference proteome</keyword>
<feature type="compositionally biased region" description="Basic and acidic residues" evidence="2">
    <location>
        <begin position="325"/>
        <end position="335"/>
    </location>
</feature>
<evidence type="ECO:0000259" key="3">
    <source>
        <dbReference type="PROSITE" id="PS50089"/>
    </source>
</evidence>
<sequence length="377" mass="42724">MVLRRNFLKQNKQARAPIWRNQEFALRESMEEVLAEIDALQAVYGGDCVVIESFPPHVQLHIKPRTADVSSEQFVEAQISIQAGPKYPDEAPHVAIVDSRGLDEERKSILVATVRNKAAELTSYLMLVALCEEAVEKLSAMNHPEGDCPLCLYPLVPEDEDDNSLPFMKLMSCFHCFHSDCIIRWWNWLQVESYSNPSKSSNQQDKPEEMEGRIGTCPVCRKIFHSKDFEHVLSLAGAQMSELNLRDSQIEDKVDDEILRLDSEKVRRQKFEAIMKKQEENSGLIEPPKELVVLPGMYLQQASAIPATTSTEAAEEQSRNPAISRNEEAPKEKITTHSPSNKPGPSHRRNHGMKNHRAHNLQRPAKQWVQKASDPAS</sequence>
<dbReference type="EnsemblPlants" id="Kaladp0079s0055.1.v1.1">
    <property type="protein sequence ID" value="Kaladp0079s0055.1.v1.1"/>
    <property type="gene ID" value="Kaladp0079s0055.v1.1"/>
</dbReference>
<evidence type="ECO:0008006" key="7">
    <source>
        <dbReference type="Google" id="ProtNLM"/>
    </source>
</evidence>
<evidence type="ECO:0000313" key="5">
    <source>
        <dbReference type="EnsemblPlants" id="Kaladp0079s0055.1.v1.1"/>
    </source>
</evidence>
<dbReference type="Gene3D" id="3.10.110.10">
    <property type="entry name" value="Ubiquitin Conjugating Enzyme"/>
    <property type="match status" value="1"/>
</dbReference>
<dbReference type="InterPro" id="IPR013083">
    <property type="entry name" value="Znf_RING/FYVE/PHD"/>
</dbReference>
<dbReference type="PROSITE" id="PS50908">
    <property type="entry name" value="RWD"/>
    <property type="match status" value="1"/>
</dbReference>
<dbReference type="PROSITE" id="PS50089">
    <property type="entry name" value="ZF_RING_2"/>
    <property type="match status" value="1"/>
</dbReference>